<feature type="compositionally biased region" description="Basic and acidic residues" evidence="1">
    <location>
        <begin position="56"/>
        <end position="66"/>
    </location>
</feature>
<keyword evidence="4" id="KW-1185">Reference proteome</keyword>
<evidence type="ECO:0000313" key="4">
    <source>
        <dbReference type="Proteomes" id="UP001498398"/>
    </source>
</evidence>
<comment type="caution">
    <text evidence="2">The sequence shown here is derived from an EMBL/GenBank/DDBJ whole genome shotgun (WGS) entry which is preliminary data.</text>
</comment>
<organism evidence="2 4">
    <name type="scientific">Marasmiellus scandens</name>
    <dbReference type="NCBI Taxonomy" id="2682957"/>
    <lineage>
        <taxon>Eukaryota</taxon>
        <taxon>Fungi</taxon>
        <taxon>Dikarya</taxon>
        <taxon>Basidiomycota</taxon>
        <taxon>Agaricomycotina</taxon>
        <taxon>Agaricomycetes</taxon>
        <taxon>Agaricomycetidae</taxon>
        <taxon>Agaricales</taxon>
        <taxon>Marasmiineae</taxon>
        <taxon>Omphalotaceae</taxon>
        <taxon>Marasmiellus</taxon>
    </lineage>
</organism>
<dbReference type="EMBL" id="JBANRG010000102">
    <property type="protein sequence ID" value="KAK7435808.1"/>
    <property type="molecule type" value="Genomic_DNA"/>
</dbReference>
<feature type="region of interest" description="Disordered" evidence="1">
    <location>
        <begin position="21"/>
        <end position="66"/>
    </location>
</feature>
<evidence type="ECO:0000256" key="1">
    <source>
        <dbReference type="SAM" id="MobiDB-lite"/>
    </source>
</evidence>
<sequence length="66" mass="7182">MSTKLLMLRLPREYLIATSPVLSYSTEESLAPTSPAPATKHSTNASPTHQPGPGHELLDKRAPHSY</sequence>
<feature type="compositionally biased region" description="Polar residues" evidence="1">
    <location>
        <begin position="21"/>
        <end position="32"/>
    </location>
</feature>
<feature type="compositionally biased region" description="Polar residues" evidence="1">
    <location>
        <begin position="40"/>
        <end position="49"/>
    </location>
</feature>
<gene>
    <name evidence="3" type="ORF">VKT23_019506</name>
    <name evidence="2" type="ORF">VKT23_020306</name>
</gene>
<dbReference type="Proteomes" id="UP001498398">
    <property type="component" value="Unassembled WGS sequence"/>
</dbReference>
<reference evidence="2 4" key="1">
    <citation type="submission" date="2024-01" db="EMBL/GenBank/DDBJ databases">
        <title>A draft genome for the cacao thread blight pathogen Marasmiellus scandens.</title>
        <authorList>
            <person name="Baruah I.K."/>
            <person name="Leung J."/>
            <person name="Bukari Y."/>
            <person name="Amoako-Attah I."/>
            <person name="Meinhardt L.W."/>
            <person name="Bailey B.A."/>
            <person name="Cohen S.P."/>
        </authorList>
    </citation>
    <scope>NUCLEOTIDE SEQUENCE [LARGE SCALE GENOMIC DNA]</scope>
    <source>
        <strain evidence="2 4">GH-19</strain>
    </source>
</reference>
<protein>
    <submittedName>
        <fullName evidence="2">Uncharacterized protein</fullName>
    </submittedName>
</protein>
<dbReference type="EMBL" id="JBANRG010000130">
    <property type="protein sequence ID" value="KAK7434175.1"/>
    <property type="molecule type" value="Genomic_DNA"/>
</dbReference>
<evidence type="ECO:0000313" key="2">
    <source>
        <dbReference type="EMBL" id="KAK7434175.1"/>
    </source>
</evidence>
<accession>A0ABR1ILV1</accession>
<proteinExistence type="predicted"/>
<evidence type="ECO:0000313" key="3">
    <source>
        <dbReference type="EMBL" id="KAK7435808.1"/>
    </source>
</evidence>
<name>A0ABR1ILV1_9AGAR</name>